<accession>A0A1F8GET8</accession>
<evidence type="ECO:0000256" key="1">
    <source>
        <dbReference type="SAM" id="Phobius"/>
    </source>
</evidence>
<evidence type="ECO:0000313" key="2">
    <source>
        <dbReference type="EMBL" id="OGN23897.1"/>
    </source>
</evidence>
<comment type="caution">
    <text evidence="2">The sequence shown here is derived from an EMBL/GenBank/DDBJ whole genome shotgun (WGS) entry which is preliminary data.</text>
</comment>
<gene>
    <name evidence="2" type="ORF">A3A13_02300</name>
</gene>
<name>A0A1F8GET8_9BACT</name>
<protein>
    <submittedName>
        <fullName evidence="2">Uncharacterized protein</fullName>
    </submittedName>
</protein>
<keyword evidence="1" id="KW-0472">Membrane</keyword>
<evidence type="ECO:0000313" key="3">
    <source>
        <dbReference type="Proteomes" id="UP000178911"/>
    </source>
</evidence>
<dbReference type="EMBL" id="MGKJ01000014">
    <property type="protein sequence ID" value="OGN23897.1"/>
    <property type="molecule type" value="Genomic_DNA"/>
</dbReference>
<dbReference type="STRING" id="1802695.A3A13_02300"/>
<keyword evidence="1" id="KW-1133">Transmembrane helix</keyword>
<keyword evidence="1" id="KW-0812">Transmembrane</keyword>
<reference evidence="2 3" key="1">
    <citation type="journal article" date="2016" name="Nat. Commun.">
        <title>Thousands of microbial genomes shed light on interconnected biogeochemical processes in an aquifer system.</title>
        <authorList>
            <person name="Anantharaman K."/>
            <person name="Brown C.T."/>
            <person name="Hug L.A."/>
            <person name="Sharon I."/>
            <person name="Castelle C.J."/>
            <person name="Probst A.J."/>
            <person name="Thomas B.C."/>
            <person name="Singh A."/>
            <person name="Wilkins M.J."/>
            <person name="Karaoz U."/>
            <person name="Brodie E.L."/>
            <person name="Williams K.H."/>
            <person name="Hubbard S.S."/>
            <person name="Banfield J.F."/>
        </authorList>
    </citation>
    <scope>NUCLEOTIDE SEQUENCE [LARGE SCALE GENOMIC DNA]</scope>
</reference>
<organism evidence="2 3">
    <name type="scientific">Candidatus Yanofskybacteria bacterium RIFCSPLOWO2_01_FULL_43_22</name>
    <dbReference type="NCBI Taxonomy" id="1802695"/>
    <lineage>
        <taxon>Bacteria</taxon>
        <taxon>Candidatus Yanofskyibacteriota</taxon>
    </lineage>
</organism>
<sequence>MFDVLMHVFMNICALLILVFYVLAAIAPIAVFAFIWYCFWIAMGGHEQDNIWTEDVRRQKLERIRRWNLERRLS</sequence>
<proteinExistence type="predicted"/>
<dbReference type="AlphaFoldDB" id="A0A1F8GET8"/>
<dbReference type="Proteomes" id="UP000178911">
    <property type="component" value="Unassembled WGS sequence"/>
</dbReference>
<feature type="transmembrane region" description="Helical" evidence="1">
    <location>
        <begin position="12"/>
        <end position="42"/>
    </location>
</feature>